<feature type="domain" description="Sigma-54 factor interaction" evidence="9">
    <location>
        <begin position="143"/>
        <end position="371"/>
    </location>
</feature>
<dbReference type="InterPro" id="IPR025944">
    <property type="entry name" value="Sigma_54_int_dom_CS"/>
</dbReference>
<organism evidence="11 12">
    <name type="scientific">Labrys neptuniae</name>
    <dbReference type="NCBI Taxonomy" id="376174"/>
    <lineage>
        <taxon>Bacteria</taxon>
        <taxon>Pseudomonadati</taxon>
        <taxon>Pseudomonadota</taxon>
        <taxon>Alphaproteobacteria</taxon>
        <taxon>Hyphomicrobiales</taxon>
        <taxon>Xanthobacteraceae</taxon>
        <taxon>Labrys</taxon>
    </lineage>
</organism>
<evidence type="ECO:0000313" key="11">
    <source>
        <dbReference type="EMBL" id="MEW9309755.1"/>
    </source>
</evidence>
<name>A0ABV3PVQ8_9HYPH</name>
<dbReference type="CDD" id="cd00009">
    <property type="entry name" value="AAA"/>
    <property type="match status" value="1"/>
</dbReference>
<dbReference type="SUPFAM" id="SSF52172">
    <property type="entry name" value="CheY-like"/>
    <property type="match status" value="1"/>
</dbReference>
<dbReference type="SUPFAM" id="SSF52540">
    <property type="entry name" value="P-loop containing nucleoside triphosphate hydrolases"/>
    <property type="match status" value="1"/>
</dbReference>
<keyword evidence="12" id="KW-1185">Reference proteome</keyword>
<dbReference type="InterPro" id="IPR001789">
    <property type="entry name" value="Sig_transdc_resp-reg_receiver"/>
</dbReference>
<dbReference type="InterPro" id="IPR027417">
    <property type="entry name" value="P-loop_NTPase"/>
</dbReference>
<dbReference type="CDD" id="cd00156">
    <property type="entry name" value="REC"/>
    <property type="match status" value="1"/>
</dbReference>
<evidence type="ECO:0000256" key="1">
    <source>
        <dbReference type="ARBA" id="ARBA00022741"/>
    </source>
</evidence>
<dbReference type="SMART" id="SM00448">
    <property type="entry name" value="REC"/>
    <property type="match status" value="1"/>
</dbReference>
<dbReference type="InterPro" id="IPR025662">
    <property type="entry name" value="Sigma_54_int_dom_ATP-bd_1"/>
</dbReference>
<keyword evidence="2" id="KW-0067">ATP-binding</keyword>
<dbReference type="PROSITE" id="PS50110">
    <property type="entry name" value="RESPONSE_REGULATORY"/>
    <property type="match status" value="1"/>
</dbReference>
<dbReference type="PROSITE" id="PS50045">
    <property type="entry name" value="SIGMA54_INTERACT_4"/>
    <property type="match status" value="1"/>
</dbReference>
<keyword evidence="7" id="KW-0804">Transcription</keyword>
<dbReference type="PRINTS" id="PR01590">
    <property type="entry name" value="HTHFIS"/>
</dbReference>
<dbReference type="Pfam" id="PF00158">
    <property type="entry name" value="Sigma54_activat"/>
    <property type="match status" value="1"/>
</dbReference>
<keyword evidence="5" id="KW-0238">DNA-binding</keyword>
<comment type="caution">
    <text evidence="11">The sequence shown here is derived from an EMBL/GenBank/DDBJ whole genome shotgun (WGS) entry which is preliminary data.</text>
</comment>
<evidence type="ECO:0000259" key="10">
    <source>
        <dbReference type="PROSITE" id="PS50110"/>
    </source>
</evidence>
<evidence type="ECO:0000256" key="6">
    <source>
        <dbReference type="ARBA" id="ARBA00023159"/>
    </source>
</evidence>
<dbReference type="RefSeq" id="WP_367626361.1">
    <property type="nucleotide sequence ID" value="NZ_JBFNQD010000017.1"/>
</dbReference>
<dbReference type="PANTHER" id="PTHR32071">
    <property type="entry name" value="TRANSCRIPTIONAL REGULATORY PROTEIN"/>
    <property type="match status" value="1"/>
</dbReference>
<dbReference type="InterPro" id="IPR009057">
    <property type="entry name" value="Homeodomain-like_sf"/>
</dbReference>
<evidence type="ECO:0000256" key="2">
    <source>
        <dbReference type="ARBA" id="ARBA00022840"/>
    </source>
</evidence>
<dbReference type="SMART" id="SM00382">
    <property type="entry name" value="AAA"/>
    <property type="match status" value="1"/>
</dbReference>
<protein>
    <submittedName>
        <fullName evidence="11">Sigma-54 dependent transcriptional regulator</fullName>
    </submittedName>
</protein>
<dbReference type="PANTHER" id="PTHR32071:SF113">
    <property type="entry name" value="ALGINATE BIOSYNTHESIS TRANSCRIPTIONAL REGULATORY PROTEIN ALGB"/>
    <property type="match status" value="1"/>
</dbReference>
<dbReference type="Gene3D" id="1.10.8.60">
    <property type="match status" value="1"/>
</dbReference>
<keyword evidence="4" id="KW-0805">Transcription regulation</keyword>
<dbReference type="InterPro" id="IPR003593">
    <property type="entry name" value="AAA+_ATPase"/>
</dbReference>
<keyword evidence="8" id="KW-0597">Phosphoprotein</keyword>
<dbReference type="InterPro" id="IPR011006">
    <property type="entry name" value="CheY-like_superfamily"/>
</dbReference>
<evidence type="ECO:0000256" key="4">
    <source>
        <dbReference type="ARBA" id="ARBA00023015"/>
    </source>
</evidence>
<dbReference type="Gene3D" id="1.10.10.60">
    <property type="entry name" value="Homeodomain-like"/>
    <property type="match status" value="1"/>
</dbReference>
<dbReference type="PROSITE" id="PS00688">
    <property type="entry name" value="SIGMA54_INTERACT_3"/>
    <property type="match status" value="1"/>
</dbReference>
<dbReference type="PROSITE" id="PS00676">
    <property type="entry name" value="SIGMA54_INTERACT_2"/>
    <property type="match status" value="1"/>
</dbReference>
<keyword evidence="6" id="KW-0010">Activator</keyword>
<dbReference type="InterPro" id="IPR025943">
    <property type="entry name" value="Sigma_54_int_dom_ATP-bd_2"/>
</dbReference>
<dbReference type="Proteomes" id="UP001555786">
    <property type="component" value="Unassembled WGS sequence"/>
</dbReference>
<evidence type="ECO:0000259" key="9">
    <source>
        <dbReference type="PROSITE" id="PS50045"/>
    </source>
</evidence>
<dbReference type="EMBL" id="JBFNQD010000017">
    <property type="protein sequence ID" value="MEW9309755.1"/>
    <property type="molecule type" value="Genomic_DNA"/>
</dbReference>
<evidence type="ECO:0000256" key="8">
    <source>
        <dbReference type="PROSITE-ProRule" id="PRU00169"/>
    </source>
</evidence>
<dbReference type="InterPro" id="IPR002078">
    <property type="entry name" value="Sigma_54_int"/>
</dbReference>
<evidence type="ECO:0000256" key="3">
    <source>
        <dbReference type="ARBA" id="ARBA00023012"/>
    </source>
</evidence>
<dbReference type="Pfam" id="PF25601">
    <property type="entry name" value="AAA_lid_14"/>
    <property type="match status" value="1"/>
</dbReference>
<accession>A0ABV3PVQ8</accession>
<dbReference type="Gene3D" id="3.40.50.300">
    <property type="entry name" value="P-loop containing nucleotide triphosphate hydrolases"/>
    <property type="match status" value="1"/>
</dbReference>
<gene>
    <name evidence="11" type="ORF">ABXS05_29660</name>
</gene>
<evidence type="ECO:0000256" key="7">
    <source>
        <dbReference type="ARBA" id="ARBA00023163"/>
    </source>
</evidence>
<proteinExistence type="predicted"/>
<keyword evidence="1" id="KW-0547">Nucleotide-binding</keyword>
<dbReference type="SUPFAM" id="SSF46689">
    <property type="entry name" value="Homeodomain-like"/>
    <property type="match status" value="1"/>
</dbReference>
<evidence type="ECO:0000256" key="5">
    <source>
        <dbReference type="ARBA" id="ARBA00023125"/>
    </source>
</evidence>
<sequence>MSSKRILIVDDEDSIRFGVHAFLESQGYRVFEADSCQKAKELFLASTPDAAVIDYRLHDGTALDLLRAFKQVDPSVPLIVLTAYGTIELAVEAVKEGAEQFLTKPIELPVLHAILKRLFANQRLQRQQRAVATRESRERVDPFAGQSAAIEKLAAQAIKICGTSSPVLILGETGSGKSQLAKWLHRNGPRAEEPFVDLNCAGLSHDFLEAELFGHEKGAFTGAVVAKCGLLEVADGGTVFLDEIGDMDMRVQSKLLKALEEKRFRRLGAVREREIDIALIAATHKDLAEEVGKGTFRSDLYFRISAIPLLVPALRDRIEDIPVLASTLLAQIPASRGRQLDLSDEAMGTLCSYAWPGNIRELRNVLERATLLCEHDRIMPHDLRFNLMPGGTLASPDTNLTLEEVERQHIERVLAEEEGRVAQAALRLAVPRSTLYLKIKSYGIKTS</sequence>
<dbReference type="Pfam" id="PF00072">
    <property type="entry name" value="Response_reg"/>
    <property type="match status" value="1"/>
</dbReference>
<dbReference type="InterPro" id="IPR002197">
    <property type="entry name" value="HTH_Fis"/>
</dbReference>
<dbReference type="InterPro" id="IPR058031">
    <property type="entry name" value="AAA_lid_NorR"/>
</dbReference>
<dbReference type="PROSITE" id="PS00675">
    <property type="entry name" value="SIGMA54_INTERACT_1"/>
    <property type="match status" value="1"/>
</dbReference>
<dbReference type="Gene3D" id="3.40.50.2300">
    <property type="match status" value="1"/>
</dbReference>
<reference evidence="11 12" key="1">
    <citation type="submission" date="2024-07" db="EMBL/GenBank/DDBJ databases">
        <title>Description of Labrys sedimenti sp. nov., isolated from a diclofenac-degrading enrichment culture.</title>
        <authorList>
            <person name="Tancsics A."/>
            <person name="Csepanyi A."/>
        </authorList>
    </citation>
    <scope>NUCLEOTIDE SEQUENCE [LARGE SCALE GENOMIC DNA]</scope>
    <source>
        <strain evidence="11 12">LMG 23578</strain>
    </source>
</reference>
<dbReference type="Pfam" id="PF02954">
    <property type="entry name" value="HTH_8"/>
    <property type="match status" value="1"/>
</dbReference>
<feature type="domain" description="Response regulatory" evidence="10">
    <location>
        <begin position="5"/>
        <end position="119"/>
    </location>
</feature>
<evidence type="ECO:0000313" key="12">
    <source>
        <dbReference type="Proteomes" id="UP001555786"/>
    </source>
</evidence>
<feature type="modified residue" description="4-aspartylphosphate" evidence="8">
    <location>
        <position position="54"/>
    </location>
</feature>
<keyword evidence="3" id="KW-0902">Two-component regulatory system</keyword>